<keyword evidence="3" id="KW-0520">NAD</keyword>
<evidence type="ECO:0000256" key="3">
    <source>
        <dbReference type="ARBA" id="ARBA00023027"/>
    </source>
</evidence>
<protein>
    <recommendedName>
        <fullName evidence="1">methylmalonate-semialdehyde dehydrogenase (CoA acylating)</fullName>
        <ecNumber evidence="1">1.2.1.27</ecNumber>
    </recommendedName>
</protein>
<dbReference type="RefSeq" id="WP_425344848.1">
    <property type="nucleotide sequence ID" value="NZ_JBGUBD010000003.1"/>
</dbReference>
<dbReference type="Proteomes" id="UP001575105">
    <property type="component" value="Unassembled WGS sequence"/>
</dbReference>
<dbReference type="NCBIfam" id="TIGR01722">
    <property type="entry name" value="MMSDH"/>
    <property type="match status" value="1"/>
</dbReference>
<dbReference type="PROSITE" id="PS00070">
    <property type="entry name" value="ALDEHYDE_DEHYDR_CYS"/>
    <property type="match status" value="1"/>
</dbReference>
<dbReference type="InterPro" id="IPR016162">
    <property type="entry name" value="Ald_DH_N"/>
</dbReference>
<organism evidence="5 6">
    <name type="scientific">Natronomicrosphaera hydrolytica</name>
    <dbReference type="NCBI Taxonomy" id="3242702"/>
    <lineage>
        <taxon>Bacteria</taxon>
        <taxon>Pseudomonadati</taxon>
        <taxon>Planctomycetota</taxon>
        <taxon>Phycisphaerae</taxon>
        <taxon>Phycisphaerales</taxon>
        <taxon>Phycisphaeraceae</taxon>
        <taxon>Natronomicrosphaera</taxon>
    </lineage>
</organism>
<gene>
    <name evidence="5" type="ORF">ACERK3_06390</name>
</gene>
<keyword evidence="6" id="KW-1185">Reference proteome</keyword>
<dbReference type="SUPFAM" id="SSF53720">
    <property type="entry name" value="ALDH-like"/>
    <property type="match status" value="1"/>
</dbReference>
<dbReference type="EC" id="1.2.1.27" evidence="1"/>
<feature type="domain" description="Aldehyde dehydrogenase" evidence="4">
    <location>
        <begin position="29"/>
        <end position="493"/>
    </location>
</feature>
<dbReference type="InterPro" id="IPR016163">
    <property type="entry name" value="Ald_DH_C"/>
</dbReference>
<evidence type="ECO:0000256" key="1">
    <source>
        <dbReference type="ARBA" id="ARBA00013048"/>
    </source>
</evidence>
<dbReference type="InterPro" id="IPR016160">
    <property type="entry name" value="Ald_DH_CS_CYS"/>
</dbReference>
<evidence type="ECO:0000259" key="4">
    <source>
        <dbReference type="Pfam" id="PF00171"/>
    </source>
</evidence>
<proteinExistence type="predicted"/>
<dbReference type="PANTHER" id="PTHR43866:SF4">
    <property type="entry name" value="MALONATE-SEMIALDEHYDE DEHYDROGENASE"/>
    <property type="match status" value="1"/>
</dbReference>
<dbReference type="Pfam" id="PF00171">
    <property type="entry name" value="Aldedh"/>
    <property type="match status" value="1"/>
</dbReference>
<dbReference type="EMBL" id="JBGUBD010000003">
    <property type="protein sequence ID" value="MFA9477924.1"/>
    <property type="molecule type" value="Genomic_DNA"/>
</dbReference>
<comment type="caution">
    <text evidence="5">The sequence shown here is derived from an EMBL/GenBank/DDBJ whole genome shotgun (WGS) entry which is preliminary data.</text>
</comment>
<sequence length="509" mass="54152">MQSSNTMGEAASPAAGTATELRNLVGGSWSAGRGQAVTLYNPADAKAEVARFTYSTQDDVRDAVTAAERAFVEWRSTPIVKRCRILAHCKELLEQHRMEIARLIVIENGKTLGEAEAEVRRGLEVVEFAAGMPSLSKGDYIPDISGRIDGYMLREPLGVVVGACPFNFPAMIPMWMFPVAIACGNTFVLKPSEKCPMTATRLVELFQEGGLPAGVLNVLQGDRETFAAMIAAEPVRAVSFVGSTPAAEAVWKLAGSHHKRVQALGGAKNHNIVMPDADPQGAVNAVVGAAYGCAGERCMATSTVVLVGEAGKLLPGLIDAARSLRMGDGLETETTLGPLISAAHRDRVLEYLELGQREGAKLVLDGREASTDGLPDGHFLGASIFDQVTPEMRIAREEIFGPVLCVMRAADLDEAIALANQSEFGNGASIFTNSGGAAQHFRTNIEVGMIGINAGVPAPMAMFSFGGHKNSIYGDLRAQGPDAIEFYTQKKTVIERWFGTGPTGSIWSK</sequence>
<dbReference type="PANTHER" id="PTHR43866">
    <property type="entry name" value="MALONATE-SEMIALDEHYDE DEHYDROGENASE"/>
    <property type="match status" value="1"/>
</dbReference>
<name>A0ABV4U627_9BACT</name>
<dbReference type="Gene3D" id="3.40.309.10">
    <property type="entry name" value="Aldehyde Dehydrogenase, Chain A, domain 2"/>
    <property type="match status" value="1"/>
</dbReference>
<reference evidence="5 6" key="1">
    <citation type="submission" date="2024-08" db="EMBL/GenBank/DDBJ databases">
        <title>Whole-genome sequencing of halo(alkali)philic microorganisms from hypersaline lakes.</title>
        <authorList>
            <person name="Sorokin D.Y."/>
            <person name="Merkel A.Y."/>
            <person name="Messina E."/>
            <person name="Yakimov M."/>
        </authorList>
    </citation>
    <scope>NUCLEOTIDE SEQUENCE [LARGE SCALE GENOMIC DNA]</scope>
    <source>
        <strain evidence="5 6">AB-hyl4</strain>
    </source>
</reference>
<dbReference type="InterPro" id="IPR010061">
    <property type="entry name" value="MeMal-semiAld_DH"/>
</dbReference>
<dbReference type="Gene3D" id="3.40.605.10">
    <property type="entry name" value="Aldehyde Dehydrogenase, Chain A, domain 1"/>
    <property type="match status" value="1"/>
</dbReference>
<evidence type="ECO:0000256" key="2">
    <source>
        <dbReference type="ARBA" id="ARBA00023002"/>
    </source>
</evidence>
<dbReference type="CDD" id="cd07085">
    <property type="entry name" value="ALDH_F6_MMSDH"/>
    <property type="match status" value="1"/>
</dbReference>
<evidence type="ECO:0000313" key="6">
    <source>
        <dbReference type="Proteomes" id="UP001575105"/>
    </source>
</evidence>
<accession>A0ABV4U627</accession>
<dbReference type="GO" id="GO:0016491">
    <property type="term" value="F:oxidoreductase activity"/>
    <property type="evidence" value="ECO:0007669"/>
    <property type="project" value="UniProtKB-KW"/>
</dbReference>
<evidence type="ECO:0000313" key="5">
    <source>
        <dbReference type="EMBL" id="MFA9477924.1"/>
    </source>
</evidence>
<dbReference type="InterPro" id="IPR015590">
    <property type="entry name" value="Aldehyde_DH_dom"/>
</dbReference>
<dbReference type="InterPro" id="IPR016161">
    <property type="entry name" value="Ald_DH/histidinol_DH"/>
</dbReference>
<keyword evidence="2 5" id="KW-0560">Oxidoreductase</keyword>